<keyword evidence="1" id="KW-1133">Transmembrane helix</keyword>
<sequence>MGLLFGGKPEEVPFRRKILRSLVYAAMKAMTFAILAPVFKGDTCSALPSARAYLIVFAVIQLATVPLLLYTNSMRINKGFNPHMNCDVRADEGGEVFNGHKTVSNIDKLLGLATLLVGVVWGLTLWSIQTSRGGSNSNCDKGIYSAIGVSAWICVAIFVAILVYIILIVLKVVPMPNKGKADLEAPLDAEASAE</sequence>
<organism evidence="2 3">
    <name type="scientific">Pelagomonas calceolata</name>
    <dbReference type="NCBI Taxonomy" id="35677"/>
    <lineage>
        <taxon>Eukaryota</taxon>
        <taxon>Sar</taxon>
        <taxon>Stramenopiles</taxon>
        <taxon>Ochrophyta</taxon>
        <taxon>Pelagophyceae</taxon>
        <taxon>Pelagomonadales</taxon>
        <taxon>Pelagomonadaceae</taxon>
        <taxon>Pelagomonas</taxon>
    </lineage>
</organism>
<reference evidence="2" key="1">
    <citation type="submission" date="2021-11" db="EMBL/GenBank/DDBJ databases">
        <authorList>
            <consortium name="Genoscope - CEA"/>
            <person name="William W."/>
        </authorList>
    </citation>
    <scope>NUCLEOTIDE SEQUENCE</scope>
</reference>
<feature type="transmembrane region" description="Helical" evidence="1">
    <location>
        <begin position="21"/>
        <end position="39"/>
    </location>
</feature>
<evidence type="ECO:0000313" key="3">
    <source>
        <dbReference type="Proteomes" id="UP000789595"/>
    </source>
</evidence>
<keyword evidence="1" id="KW-0812">Transmembrane</keyword>
<protein>
    <submittedName>
        <fullName evidence="2">Uncharacterized protein</fullName>
    </submittedName>
</protein>
<dbReference type="EMBL" id="CAKKNE010000002">
    <property type="protein sequence ID" value="CAH0369449.1"/>
    <property type="molecule type" value="Genomic_DNA"/>
</dbReference>
<evidence type="ECO:0000256" key="1">
    <source>
        <dbReference type="SAM" id="Phobius"/>
    </source>
</evidence>
<feature type="transmembrane region" description="Helical" evidence="1">
    <location>
        <begin position="51"/>
        <end position="70"/>
    </location>
</feature>
<dbReference type="Proteomes" id="UP000789595">
    <property type="component" value="Unassembled WGS sequence"/>
</dbReference>
<feature type="transmembrane region" description="Helical" evidence="1">
    <location>
        <begin position="109"/>
        <end position="129"/>
    </location>
</feature>
<proteinExistence type="predicted"/>
<keyword evidence="1" id="KW-0472">Membrane</keyword>
<accession>A0A8J2SKB5</accession>
<gene>
    <name evidence="2" type="ORF">PECAL_2P25710</name>
</gene>
<name>A0A8J2SKB5_9STRA</name>
<evidence type="ECO:0000313" key="2">
    <source>
        <dbReference type="EMBL" id="CAH0369449.1"/>
    </source>
</evidence>
<keyword evidence="3" id="KW-1185">Reference proteome</keyword>
<comment type="caution">
    <text evidence="2">The sequence shown here is derived from an EMBL/GenBank/DDBJ whole genome shotgun (WGS) entry which is preliminary data.</text>
</comment>
<feature type="transmembrane region" description="Helical" evidence="1">
    <location>
        <begin position="149"/>
        <end position="170"/>
    </location>
</feature>
<dbReference type="AlphaFoldDB" id="A0A8J2SKB5"/>